<dbReference type="AlphaFoldDB" id="A0A1G2DE66"/>
<dbReference type="EMBL" id="MHLO01000027">
    <property type="protein sequence ID" value="OGZ11937.1"/>
    <property type="molecule type" value="Genomic_DNA"/>
</dbReference>
<sequence length="211" mass="24318">MKQRSAFKHRENIMSLVLSEEDRRTIRMFSEKKVRVLRKVRPQLVDETNGAILVTCADGDQMENVFLYHRKICLHHREEHRPHLLSLNGGAKLIASDSPLRHGDEDTVLLGHLKDARRMKGIETIVLYAHAPCGAAYAHKLSFYRVLELLFAGRERVEREMPGVKVTCFCHVDYGNGKKHTYFASRTSWLLWRAAPTKPVRRAGIDYSPTR</sequence>
<proteinExistence type="predicted"/>
<dbReference type="Proteomes" id="UP000178636">
    <property type="component" value="Unassembled WGS sequence"/>
</dbReference>
<evidence type="ECO:0008006" key="3">
    <source>
        <dbReference type="Google" id="ProtNLM"/>
    </source>
</evidence>
<reference evidence="1 2" key="1">
    <citation type="journal article" date="2016" name="Nat. Commun.">
        <title>Thousands of microbial genomes shed light on interconnected biogeochemical processes in an aquifer system.</title>
        <authorList>
            <person name="Anantharaman K."/>
            <person name="Brown C.T."/>
            <person name="Hug L.A."/>
            <person name="Sharon I."/>
            <person name="Castelle C.J."/>
            <person name="Probst A.J."/>
            <person name="Thomas B.C."/>
            <person name="Singh A."/>
            <person name="Wilkins M.J."/>
            <person name="Karaoz U."/>
            <person name="Brodie E.L."/>
            <person name="Williams K.H."/>
            <person name="Hubbard S.S."/>
            <person name="Banfield J.F."/>
        </authorList>
    </citation>
    <scope>NUCLEOTIDE SEQUENCE [LARGE SCALE GENOMIC DNA]</scope>
</reference>
<evidence type="ECO:0000313" key="1">
    <source>
        <dbReference type="EMBL" id="OGZ11937.1"/>
    </source>
</evidence>
<comment type="caution">
    <text evidence="1">The sequence shown here is derived from an EMBL/GenBank/DDBJ whole genome shotgun (WGS) entry which is preliminary data.</text>
</comment>
<protein>
    <recommendedName>
        <fullName evidence="3">Carbonic anhydrase</fullName>
    </recommendedName>
</protein>
<organism evidence="1 2">
    <name type="scientific">Candidatus Lloydbacteria bacterium RIFCSPHIGHO2_02_FULL_54_17</name>
    <dbReference type="NCBI Taxonomy" id="1798664"/>
    <lineage>
        <taxon>Bacteria</taxon>
        <taxon>Candidatus Lloydiibacteriota</taxon>
    </lineage>
</organism>
<dbReference type="STRING" id="1798664.A3C93_05860"/>
<name>A0A1G2DE66_9BACT</name>
<accession>A0A1G2DE66</accession>
<evidence type="ECO:0000313" key="2">
    <source>
        <dbReference type="Proteomes" id="UP000178636"/>
    </source>
</evidence>
<gene>
    <name evidence="1" type="ORF">A3C93_05860</name>
</gene>